<keyword evidence="6" id="KW-0963">Cytoplasm</keyword>
<gene>
    <name evidence="10" type="ORF">Nepgr_020865</name>
</gene>
<dbReference type="Proteomes" id="UP001279734">
    <property type="component" value="Unassembled WGS sequence"/>
</dbReference>
<evidence type="ECO:0000256" key="1">
    <source>
        <dbReference type="ARBA" id="ARBA00004123"/>
    </source>
</evidence>
<keyword evidence="11" id="KW-1185">Reference proteome</keyword>
<keyword evidence="7" id="KW-0819">tRNA processing</keyword>
<sequence length="375" mass="41477">MADYVCKALRNGALEGELAPALTIKDTIHSPFGLHVFDYILSQLSSFILAGKAQSRGLVIVAFSRSPSCYDEILNKGGIDALLLDRCIQILDCYSDPLGWKHQLTESGIISSSYPDSVRVKVCRDVRNSGELLSRIMELGKGLVEGGKEQFFVAIDSVTEMFRHASLSSVAGLLSSLRSNVQVSGSLWLLHSDLHDGSANAVIEYTSSIVGIVEEASMQFRSWQNANREGISLLDQNSGKGKFHVRSKRRNGRVKLMVEEFQIGQAGITFKPVSSEEESVNRTLLPKVQFNLQLSEKEQMDRSKVVLPFEHQERGKAEQIYGGRRSLMESKNEMPPSAENVLMTEGSGTGQILYVRDSDEDLPDSDEDPDDDLDI</sequence>
<dbReference type="GO" id="GO:0002098">
    <property type="term" value="P:tRNA wobble uridine modification"/>
    <property type="evidence" value="ECO:0007669"/>
    <property type="project" value="InterPro"/>
</dbReference>
<evidence type="ECO:0000256" key="2">
    <source>
        <dbReference type="ARBA" id="ARBA00004496"/>
    </source>
</evidence>
<feature type="compositionally biased region" description="Acidic residues" evidence="9">
    <location>
        <begin position="358"/>
        <end position="375"/>
    </location>
</feature>
<name>A0AAD3SYH2_NEPGR</name>
<evidence type="ECO:0000313" key="11">
    <source>
        <dbReference type="Proteomes" id="UP001279734"/>
    </source>
</evidence>
<accession>A0AAD3SYH2</accession>
<comment type="similarity">
    <text evidence="4">Belongs to the ELP5 family.</text>
</comment>
<dbReference type="CDD" id="cd19496">
    <property type="entry name" value="Elp5"/>
    <property type="match status" value="1"/>
</dbReference>
<proteinExistence type="inferred from homology"/>
<dbReference type="GO" id="GO:0000049">
    <property type="term" value="F:tRNA binding"/>
    <property type="evidence" value="ECO:0007669"/>
    <property type="project" value="TreeGrafter"/>
</dbReference>
<dbReference type="PANTHER" id="PTHR15641">
    <property type="entry name" value="ELONGATOR COMPLEX PROTEIN 5"/>
    <property type="match status" value="1"/>
</dbReference>
<feature type="region of interest" description="Disordered" evidence="9">
    <location>
        <begin position="328"/>
        <end position="375"/>
    </location>
</feature>
<comment type="pathway">
    <text evidence="3">tRNA modification; 5-methoxycarbonylmethyl-2-thiouridine-tRNA biosynthesis.</text>
</comment>
<evidence type="ECO:0000256" key="8">
    <source>
        <dbReference type="ARBA" id="ARBA00023242"/>
    </source>
</evidence>
<organism evidence="10 11">
    <name type="scientific">Nepenthes gracilis</name>
    <name type="common">Slender pitcher plant</name>
    <dbReference type="NCBI Taxonomy" id="150966"/>
    <lineage>
        <taxon>Eukaryota</taxon>
        <taxon>Viridiplantae</taxon>
        <taxon>Streptophyta</taxon>
        <taxon>Embryophyta</taxon>
        <taxon>Tracheophyta</taxon>
        <taxon>Spermatophyta</taxon>
        <taxon>Magnoliopsida</taxon>
        <taxon>eudicotyledons</taxon>
        <taxon>Gunneridae</taxon>
        <taxon>Pentapetalae</taxon>
        <taxon>Caryophyllales</taxon>
        <taxon>Nepenthaceae</taxon>
        <taxon>Nepenthes</taxon>
    </lineage>
</organism>
<evidence type="ECO:0000313" key="10">
    <source>
        <dbReference type="EMBL" id="GMH19024.1"/>
    </source>
</evidence>
<evidence type="ECO:0000256" key="3">
    <source>
        <dbReference type="ARBA" id="ARBA00005043"/>
    </source>
</evidence>
<protein>
    <recommendedName>
        <fullName evidence="5">Elongator complex protein 5</fullName>
    </recommendedName>
</protein>
<dbReference type="Pfam" id="PF10483">
    <property type="entry name" value="Elong_Iki1"/>
    <property type="match status" value="1"/>
</dbReference>
<evidence type="ECO:0000256" key="6">
    <source>
        <dbReference type="ARBA" id="ARBA00022490"/>
    </source>
</evidence>
<keyword evidence="8" id="KW-0539">Nucleus</keyword>
<dbReference type="AlphaFoldDB" id="A0AAD3SYH2"/>
<reference evidence="10" key="1">
    <citation type="submission" date="2023-05" db="EMBL/GenBank/DDBJ databases">
        <title>Nepenthes gracilis genome sequencing.</title>
        <authorList>
            <person name="Fukushima K."/>
        </authorList>
    </citation>
    <scope>NUCLEOTIDE SEQUENCE</scope>
    <source>
        <strain evidence="10">SING2019-196</strain>
    </source>
</reference>
<dbReference type="GO" id="GO:0033588">
    <property type="term" value="C:elongator holoenzyme complex"/>
    <property type="evidence" value="ECO:0007669"/>
    <property type="project" value="InterPro"/>
</dbReference>
<dbReference type="PANTHER" id="PTHR15641:SF1">
    <property type="entry name" value="ELONGATOR COMPLEX PROTEIN 5"/>
    <property type="match status" value="1"/>
</dbReference>
<comment type="subcellular location">
    <subcellularLocation>
        <location evidence="2">Cytoplasm</location>
    </subcellularLocation>
    <subcellularLocation>
        <location evidence="1">Nucleus</location>
    </subcellularLocation>
</comment>
<comment type="caution">
    <text evidence="10">The sequence shown here is derived from an EMBL/GenBank/DDBJ whole genome shotgun (WGS) entry which is preliminary data.</text>
</comment>
<evidence type="ECO:0000256" key="4">
    <source>
        <dbReference type="ARBA" id="ARBA00009567"/>
    </source>
</evidence>
<evidence type="ECO:0000256" key="7">
    <source>
        <dbReference type="ARBA" id="ARBA00022694"/>
    </source>
</evidence>
<evidence type="ECO:0000256" key="9">
    <source>
        <dbReference type="SAM" id="MobiDB-lite"/>
    </source>
</evidence>
<dbReference type="GO" id="GO:0005634">
    <property type="term" value="C:nucleus"/>
    <property type="evidence" value="ECO:0007669"/>
    <property type="project" value="UniProtKB-SubCell"/>
</dbReference>
<dbReference type="InterPro" id="IPR019519">
    <property type="entry name" value="Elp5"/>
</dbReference>
<evidence type="ECO:0000256" key="5">
    <source>
        <dbReference type="ARBA" id="ARBA00020264"/>
    </source>
</evidence>
<dbReference type="EMBL" id="BSYO01000020">
    <property type="protein sequence ID" value="GMH19024.1"/>
    <property type="molecule type" value="Genomic_DNA"/>
</dbReference>
<dbReference type="GO" id="GO:0005829">
    <property type="term" value="C:cytosol"/>
    <property type="evidence" value="ECO:0007669"/>
    <property type="project" value="TreeGrafter"/>
</dbReference>